<name>A0ABT3IH75_9BACT</name>
<proteinExistence type="predicted"/>
<dbReference type="InterPro" id="IPR006860">
    <property type="entry name" value="FecR"/>
</dbReference>
<evidence type="ECO:0000313" key="4">
    <source>
        <dbReference type="EMBL" id="MCW3483288.1"/>
    </source>
</evidence>
<sequence>MQHINPELIRRYHAGACSLEEKKIITAWLEQEDNFFTEGNDIVPVADPALEQEIWQKLMQHPGIGKRRTRIYKMWVAAAAAACMIGLLVTGGLFFRSHVTTVTTQQVAAQLKTYTAPKGSRSRILLADSSVVHLMSGSTIQFPENFDGNTRDIHLTEGEIFLEVARRPEQPFMVHSSGTTIRVLGTTFNVRNTASDPFISVMLTTGCIQFAAANNTTRQLKPGQELLYNKSRGLVTSVGDFPAGAQVTGWTKGILRFDNLPLSQVLKRLGAYYGVQFIPKGNIDWNMPLTATVDNLSLEKVLSMLEFSTALKFTHKDDIVGVRIPE</sequence>
<evidence type="ECO:0000256" key="1">
    <source>
        <dbReference type="SAM" id="Phobius"/>
    </source>
</evidence>
<dbReference type="InterPro" id="IPR012373">
    <property type="entry name" value="Ferrdict_sens_TM"/>
</dbReference>
<feature type="domain" description="Protein FecR C-terminal" evidence="3">
    <location>
        <begin position="255"/>
        <end position="320"/>
    </location>
</feature>
<dbReference type="PANTHER" id="PTHR30273">
    <property type="entry name" value="PERIPLASMIC SIGNAL SENSOR AND SIGMA FACTOR ACTIVATOR FECR-RELATED"/>
    <property type="match status" value="1"/>
</dbReference>
<keyword evidence="1" id="KW-1133">Transmembrane helix</keyword>
<organism evidence="4 5">
    <name type="scientific">Chitinophaga nivalis</name>
    <dbReference type="NCBI Taxonomy" id="2991709"/>
    <lineage>
        <taxon>Bacteria</taxon>
        <taxon>Pseudomonadati</taxon>
        <taxon>Bacteroidota</taxon>
        <taxon>Chitinophagia</taxon>
        <taxon>Chitinophagales</taxon>
        <taxon>Chitinophagaceae</taxon>
        <taxon>Chitinophaga</taxon>
    </lineage>
</organism>
<dbReference type="Pfam" id="PF04773">
    <property type="entry name" value="FecR"/>
    <property type="match status" value="1"/>
</dbReference>
<gene>
    <name evidence="4" type="ORF">OL497_05250</name>
</gene>
<dbReference type="Gene3D" id="2.60.120.1440">
    <property type="match status" value="1"/>
</dbReference>
<reference evidence="4 5" key="1">
    <citation type="submission" date="2022-10" db="EMBL/GenBank/DDBJ databases">
        <title>Chitinophaga nivalis PC15 sp. nov., isolated from Pyeongchang county, South Korea.</title>
        <authorList>
            <person name="Trinh H.N."/>
        </authorList>
    </citation>
    <scope>NUCLEOTIDE SEQUENCE [LARGE SCALE GENOMIC DNA]</scope>
    <source>
        <strain evidence="4 5">PC14</strain>
    </source>
</reference>
<dbReference type="RefSeq" id="WP_264728471.1">
    <property type="nucleotide sequence ID" value="NZ_JAPDNR010000001.1"/>
</dbReference>
<evidence type="ECO:0000259" key="2">
    <source>
        <dbReference type="Pfam" id="PF04773"/>
    </source>
</evidence>
<dbReference type="Pfam" id="PF16344">
    <property type="entry name" value="FecR_C"/>
    <property type="match status" value="1"/>
</dbReference>
<feature type="domain" description="FecR protein" evidence="2">
    <location>
        <begin position="113"/>
        <end position="199"/>
    </location>
</feature>
<dbReference type="Gene3D" id="3.55.50.30">
    <property type="match status" value="1"/>
</dbReference>
<dbReference type="Proteomes" id="UP001207742">
    <property type="component" value="Unassembled WGS sequence"/>
</dbReference>
<keyword evidence="1" id="KW-0812">Transmembrane</keyword>
<feature type="transmembrane region" description="Helical" evidence="1">
    <location>
        <begin position="74"/>
        <end position="95"/>
    </location>
</feature>
<dbReference type="InterPro" id="IPR032508">
    <property type="entry name" value="FecR_C"/>
</dbReference>
<dbReference type="PANTHER" id="PTHR30273:SF2">
    <property type="entry name" value="PROTEIN FECR"/>
    <property type="match status" value="1"/>
</dbReference>
<keyword evidence="1" id="KW-0472">Membrane</keyword>
<keyword evidence="5" id="KW-1185">Reference proteome</keyword>
<dbReference type="EMBL" id="JAPDNS010000001">
    <property type="protein sequence ID" value="MCW3483288.1"/>
    <property type="molecule type" value="Genomic_DNA"/>
</dbReference>
<evidence type="ECO:0000313" key="5">
    <source>
        <dbReference type="Proteomes" id="UP001207742"/>
    </source>
</evidence>
<evidence type="ECO:0000259" key="3">
    <source>
        <dbReference type="Pfam" id="PF16344"/>
    </source>
</evidence>
<protein>
    <submittedName>
        <fullName evidence="4">FecR domain-containing protein</fullName>
    </submittedName>
</protein>
<dbReference type="PIRSF" id="PIRSF018266">
    <property type="entry name" value="FecR"/>
    <property type="match status" value="1"/>
</dbReference>
<comment type="caution">
    <text evidence="4">The sequence shown here is derived from an EMBL/GenBank/DDBJ whole genome shotgun (WGS) entry which is preliminary data.</text>
</comment>
<accession>A0ABT3IH75</accession>